<evidence type="ECO:0000313" key="2">
    <source>
        <dbReference type="EMBL" id="RGK81589.1"/>
    </source>
</evidence>
<dbReference type="AlphaFoldDB" id="A0A3E4PNP1"/>
<dbReference type="SUPFAM" id="SSF47090">
    <property type="entry name" value="PGBD-like"/>
    <property type="match status" value="1"/>
</dbReference>
<feature type="domain" description="Peptidoglycan binding-like" evidence="1">
    <location>
        <begin position="344"/>
        <end position="404"/>
    </location>
</feature>
<dbReference type="Pfam" id="PF01471">
    <property type="entry name" value="PG_binding_1"/>
    <property type="match status" value="1"/>
</dbReference>
<protein>
    <submittedName>
        <fullName evidence="2">Peptidoglycan-binding protein</fullName>
    </submittedName>
</protein>
<comment type="caution">
    <text evidence="2">The sequence shown here is derived from an EMBL/GenBank/DDBJ whole genome shotgun (WGS) entry which is preliminary data.</text>
</comment>
<dbReference type="Gene3D" id="1.10.101.10">
    <property type="entry name" value="PGBD-like superfamily/PGBD"/>
    <property type="match status" value="1"/>
</dbReference>
<dbReference type="EMBL" id="QSRA01000014">
    <property type="protein sequence ID" value="RGK81589.1"/>
    <property type="molecule type" value="Genomic_DNA"/>
</dbReference>
<dbReference type="Proteomes" id="UP000261324">
    <property type="component" value="Unassembled WGS sequence"/>
</dbReference>
<evidence type="ECO:0000259" key="1">
    <source>
        <dbReference type="Pfam" id="PF01471"/>
    </source>
</evidence>
<proteinExistence type="predicted"/>
<organism evidence="2 3">
    <name type="scientific">Dorea formicigenerans</name>
    <dbReference type="NCBI Taxonomy" id="39486"/>
    <lineage>
        <taxon>Bacteria</taxon>
        <taxon>Bacillati</taxon>
        <taxon>Bacillota</taxon>
        <taxon>Clostridia</taxon>
        <taxon>Lachnospirales</taxon>
        <taxon>Lachnospiraceae</taxon>
        <taxon>Dorea</taxon>
    </lineage>
</organism>
<evidence type="ECO:0000313" key="3">
    <source>
        <dbReference type="Proteomes" id="UP000261324"/>
    </source>
</evidence>
<dbReference type="InterPro" id="IPR002477">
    <property type="entry name" value="Peptidoglycan-bd-like"/>
</dbReference>
<dbReference type="InterPro" id="IPR036365">
    <property type="entry name" value="PGBD-like_sf"/>
</dbReference>
<reference evidence="2 3" key="1">
    <citation type="submission" date="2018-08" db="EMBL/GenBank/DDBJ databases">
        <title>A genome reference for cultivated species of the human gut microbiota.</title>
        <authorList>
            <person name="Zou Y."/>
            <person name="Xue W."/>
            <person name="Luo G."/>
        </authorList>
    </citation>
    <scope>NUCLEOTIDE SEQUENCE [LARGE SCALE GENOMIC DNA]</scope>
    <source>
        <strain evidence="2 3">TF09-3</strain>
    </source>
</reference>
<name>A0A3E4PNP1_9FIRM</name>
<dbReference type="InterPro" id="IPR036366">
    <property type="entry name" value="PGBDSf"/>
</dbReference>
<gene>
    <name evidence="2" type="ORF">DXC93_10825</name>
</gene>
<dbReference type="RefSeq" id="WP_117660328.1">
    <property type="nucleotide sequence ID" value="NZ_QSRA01000014.1"/>
</dbReference>
<sequence length="419" mass="47184">MSIFHITDTPDWGQLKINLTSRIHAHPIENARISISYTGVPDETLEELTTDSSGQTDTINLPAPPLEYSLDETNELQPYSEYTISVEAAGYESIQIAGAEILSTVTAIQNISMRPLIPDTNQNSIYVIPAHTLYGNYPAKIPEEEIKPLTESGEIVLSRVVIPEYIVVHDGSPRDSTAKNYYVHYKDYIKNVASSEIYATWPTNTIRANVLAIMSFTLNRVYTEWYRNQGYDFTITSSTAFDHKWIPERNIYDSISIIVDELFADYLARPNVRQPILTQYCDGRQVQCPNWMTQWGSKTLGDQGYTPIQILRYYYGDDMYINTASAISGIPSSWPGYDLSIGSTGDKVRQMQEQLLVISDAYPAIPKIDADGIFGPATEAAVRKFQLIFGLPVTGIVDYKTWYKISEIYVGVSRIAELN</sequence>
<accession>A0A3E4PNP1</accession>